<gene>
    <name evidence="1" type="ORF">POCTA_138.1.T0070076</name>
</gene>
<dbReference type="OrthoDB" id="294759at2759"/>
<name>A0A8S1S9Y8_PAROT</name>
<dbReference type="Proteomes" id="UP000683925">
    <property type="component" value="Unassembled WGS sequence"/>
</dbReference>
<dbReference type="EMBL" id="CAJJDP010000006">
    <property type="protein sequence ID" value="CAD8135879.1"/>
    <property type="molecule type" value="Genomic_DNA"/>
</dbReference>
<protein>
    <submittedName>
        <fullName evidence="1">Uncharacterized protein</fullName>
    </submittedName>
</protein>
<keyword evidence="2" id="KW-1185">Reference proteome</keyword>
<sequence length="493" mass="59246">MIKLLKQFQLIRNIQKINLITCYPFTSSYKQEANIVLCEALNALMEENQKYTKLDILSEYYTKIWEGRLGLVENKILFCQFLENSNQILRKEFAIDKIEKDDNIRINKSIKIFHVFNTITELQIIRWEGIQDLFQWIRNESTFALFQRTNKLHIYLKYLHLLHVNQYDILEFHNKIEDAIFQFKKVTPQFVDERLEYYKAINMLRQFDRIEKAHLKMTILELSKLENRQIGYSLEQLDILSQYINLVCEVFFTNLLQARDIFNFVQEDEDEEDDEETNQDLDDYTLIEPLNRLIRLFLQQDAFYYKRSISSYRDKLVQKEGYLDLVDPVKWRQLMSVSKGLWVLTDDNKHDRSCIDLLENAIFRKLETDTASITDGIQIINYIQDIQEMRQGHQFLIMKSICDQINNQELQDLSITRQNLPSLLHQMLTLERKAEEFELAFIQPALHRLESWIKQAKFDSELKMCDWYDLSLVIKKHQYNEIEDYVNKKLEQA</sequence>
<evidence type="ECO:0000313" key="2">
    <source>
        <dbReference type="Proteomes" id="UP000683925"/>
    </source>
</evidence>
<dbReference type="OMA" id="LIMKSIC"/>
<proteinExistence type="predicted"/>
<reference evidence="1" key="1">
    <citation type="submission" date="2021-01" db="EMBL/GenBank/DDBJ databases">
        <authorList>
            <consortium name="Genoscope - CEA"/>
            <person name="William W."/>
        </authorList>
    </citation>
    <scope>NUCLEOTIDE SEQUENCE</scope>
</reference>
<dbReference type="AlphaFoldDB" id="A0A8S1S9Y8"/>
<organism evidence="1 2">
    <name type="scientific">Paramecium octaurelia</name>
    <dbReference type="NCBI Taxonomy" id="43137"/>
    <lineage>
        <taxon>Eukaryota</taxon>
        <taxon>Sar</taxon>
        <taxon>Alveolata</taxon>
        <taxon>Ciliophora</taxon>
        <taxon>Intramacronucleata</taxon>
        <taxon>Oligohymenophorea</taxon>
        <taxon>Peniculida</taxon>
        <taxon>Parameciidae</taxon>
        <taxon>Paramecium</taxon>
    </lineage>
</organism>
<accession>A0A8S1S9Y8</accession>
<comment type="caution">
    <text evidence="1">The sequence shown here is derived from an EMBL/GenBank/DDBJ whole genome shotgun (WGS) entry which is preliminary data.</text>
</comment>
<evidence type="ECO:0000313" key="1">
    <source>
        <dbReference type="EMBL" id="CAD8135879.1"/>
    </source>
</evidence>